<gene>
    <name evidence="2" type="ORF">B1757_03845</name>
</gene>
<dbReference type="RefSeq" id="WP_101537072.1">
    <property type="nucleotide sequence ID" value="NZ_MXAV01000011.1"/>
</dbReference>
<sequence length="570" mass="62949">MTDFTADATPDFADVLNEARQKNTEWPEPERIGSDLPPVPKMDVEKLLPAPLAGYVADSAYRKAAPPEFIAVSLLVSLGALIGARCGVRPKLLDDWIVVPNLWGAIIAPPSKKKSPAMSDGVKPLKYLAAKAREKFQKDKEAFAEESEKHEALVAGAKSALKKASEKSNDVLIEKAEARLAALKESAPKPPTLKRYTTNDSTVEMMGELLIQNPQGLLTERDELAGLLMTFEKPGRESDRAFFLEAWNGADGHEVDRIMRGSLYIPNLCLSVLGGIQPERLERYLDAASKDMGNDGLLARFQLAVWPDPVDFEWRDALPDKDLRDAVYRIFETLDDDGFIAAWGAEPADQFRRIPSFKLSADAAADFVAWDERLQREIMPGCPSVLQEHFGKYEKLVAGLALILDMAERAGRGGMIGPIRQAPMQMAIAWADFLSAHARRIYHLWMHPEVRAAQKLSESLLAKKLPDQFSTADVQRKGWGGLGTPREVMGALDFLEQCGWVRHLESPANPAGGRPAKAFAVNPKIHGLNTKTEPIKPTKPAGSGLNRFSRVPPKENARDFFDDDRVDGEL</sequence>
<accession>A0A2I1DNU7</accession>
<protein>
    <recommendedName>
        <fullName evidence="4">DUF3987 domain-containing protein</fullName>
    </recommendedName>
</protein>
<name>A0A2I1DNU7_9PROT</name>
<proteinExistence type="predicted"/>
<feature type="compositionally biased region" description="Basic and acidic residues" evidence="1">
    <location>
        <begin position="19"/>
        <end position="33"/>
    </location>
</feature>
<dbReference type="Proteomes" id="UP000234329">
    <property type="component" value="Unassembled WGS sequence"/>
</dbReference>
<comment type="caution">
    <text evidence="2">The sequence shown here is derived from an EMBL/GenBank/DDBJ whole genome shotgun (WGS) entry which is preliminary data.</text>
</comment>
<feature type="compositionally biased region" description="Acidic residues" evidence="1">
    <location>
        <begin position="561"/>
        <end position="570"/>
    </location>
</feature>
<organism evidence="2 3">
    <name type="scientific">Acidithiobacillus marinus</name>
    <dbReference type="NCBI Taxonomy" id="187490"/>
    <lineage>
        <taxon>Bacteria</taxon>
        <taxon>Pseudomonadati</taxon>
        <taxon>Pseudomonadota</taxon>
        <taxon>Acidithiobacillia</taxon>
        <taxon>Acidithiobacillales</taxon>
        <taxon>Acidithiobacillaceae</taxon>
        <taxon>Acidithiobacillus</taxon>
    </lineage>
</organism>
<keyword evidence="3" id="KW-1185">Reference proteome</keyword>
<dbReference type="OrthoDB" id="784829at2"/>
<dbReference type="InterPro" id="IPR025048">
    <property type="entry name" value="DUF3987"/>
</dbReference>
<evidence type="ECO:0008006" key="4">
    <source>
        <dbReference type="Google" id="ProtNLM"/>
    </source>
</evidence>
<dbReference type="InParanoid" id="A0A2I1DNU7"/>
<evidence type="ECO:0000256" key="1">
    <source>
        <dbReference type="SAM" id="MobiDB-lite"/>
    </source>
</evidence>
<dbReference type="EMBL" id="MXAV01000011">
    <property type="protein sequence ID" value="PKY11547.1"/>
    <property type="molecule type" value="Genomic_DNA"/>
</dbReference>
<reference evidence="2 3" key="1">
    <citation type="submission" date="2017-03" db="EMBL/GenBank/DDBJ databases">
        <title>Draft genime sequence of the acidophilic sulfur-oxidizing bacterium Acidithiobacillus sp. SH, isolated from seawater.</title>
        <authorList>
            <person name="Sharmin S."/>
            <person name="Tokuhisa M."/>
            <person name="Kanao T."/>
            <person name="Kamimura K."/>
        </authorList>
    </citation>
    <scope>NUCLEOTIDE SEQUENCE [LARGE SCALE GENOMIC DNA]</scope>
    <source>
        <strain evidence="2 3">SH</strain>
    </source>
</reference>
<evidence type="ECO:0000313" key="2">
    <source>
        <dbReference type="EMBL" id="PKY11547.1"/>
    </source>
</evidence>
<evidence type="ECO:0000313" key="3">
    <source>
        <dbReference type="Proteomes" id="UP000234329"/>
    </source>
</evidence>
<dbReference type="AlphaFoldDB" id="A0A2I1DNU7"/>
<feature type="region of interest" description="Disordered" evidence="1">
    <location>
        <begin position="19"/>
        <end position="38"/>
    </location>
</feature>
<dbReference type="Pfam" id="PF13148">
    <property type="entry name" value="DUF3987"/>
    <property type="match status" value="1"/>
</dbReference>
<feature type="region of interest" description="Disordered" evidence="1">
    <location>
        <begin position="527"/>
        <end position="570"/>
    </location>
</feature>